<sequence>MKRIADEVAVESTDDVTVDSYDKAAAEVIVDIMAGFDDKVEYSQSESLEESDSTKIALEVADLHLAPVICSMKTIVEVCGDNLIFADFRRNFQCTYYFDIRKVNKVAPSTEEHPDGEGVNVEEIPVVEIDVADDVTADFDDEVAAEAAAEKYAANDVLADPVDALFPLWKRFQLGKRFRLVMMFPLWRRFGLKNYVSIDVASEVAVDATDFVVPTTDKIPAWVPIANKTLTTEEFPVGGEIPIIERTYAQDSIEDAFVVDMEDMDEIHDSYASNNIGMIRNEDVDVTKAIELVAGVMAKVHVVNSSIESCELGNGAADTVKHKPRLNMIIQPPRSSLAAIFESTPVDFLYFIAAESSWSTANSSQLSVCCVRQHESGRPPSLVVVDTVRAYGWLFFSFISSMGPCINSNNKVIYCEPPPKLFPPPPTDRRVLLIVKLCLFDSKSVCEFKTEVQPWRTVSFLLEKTLNNVSSSAPIGKEKEASRVRLQRTHHHLFLPLIIASPSSSPSSQQTFPFPSHAFHQTSPIPSLQTHHFSTFQPISTYNLNDPFGFDNPRFQTHDPHDPGLLQFLELLREVPHCPSEAEAMAFLDDSGIEASREMVYSAIWELREEWRMALLAFRWGDKWGCSDEKTCNLMIWVLGNHRKFNTAWCLIRDMYRSKVDTRRAMLVLIDRYASVNDPCKAIRTFHIMEKFRLTPDQEAFHNVLNALCKYGNIEEAEEFMFVHKKLFPLETVGFNIILNGWCNISLDVFEAKRVWREMLKCCITPDATSYTNMISCFAKVGNLFDSLRLYDEMKKRGWVPGLEVYNSLIYVLTCQSCLEQALKILAKMKGLGLRPDSATYNSMIHPLCEAKKFEEARNMLNTMMEENLSPNMETYHAFVEGASFEGTLEILSQMRKAGLGPTGDTFLLILNGFFKLGQPENALKIWVEMKQYEVEPSSTHYSVLVQGLATCGLLIKAREFYVDIRSNGFSEDPKLKKLLKEPVGGSTHKGKRQVQQLKRDERVKHGKGSSIRWKNHKKKKKLRSKKKSIEKLNLEL</sequence>
<dbReference type="InterPro" id="IPR011990">
    <property type="entry name" value="TPR-like_helical_dom_sf"/>
</dbReference>
<evidence type="ECO:0000256" key="3">
    <source>
        <dbReference type="PROSITE-ProRule" id="PRU00708"/>
    </source>
</evidence>
<dbReference type="NCBIfam" id="TIGR00756">
    <property type="entry name" value="PPR"/>
    <property type="match status" value="4"/>
</dbReference>
<gene>
    <name evidence="6" type="ORF">FSB_LOCUS27614</name>
</gene>
<evidence type="ECO:0000313" key="6">
    <source>
        <dbReference type="EMBL" id="SPC99732.1"/>
    </source>
</evidence>
<dbReference type="PROSITE" id="PS51375">
    <property type="entry name" value="PPR"/>
    <property type="match status" value="5"/>
</dbReference>
<dbReference type="PANTHER" id="PTHR47939:SF5">
    <property type="entry name" value="PENTACOTRIPEPTIDE-REPEAT REGION OF PRORP DOMAIN-CONTAINING PROTEIN"/>
    <property type="match status" value="1"/>
</dbReference>
<feature type="repeat" description="PPR" evidence="3">
    <location>
        <begin position="802"/>
        <end position="836"/>
    </location>
</feature>
<dbReference type="Pfam" id="PF13041">
    <property type="entry name" value="PPR_2"/>
    <property type="match status" value="1"/>
</dbReference>
<feature type="compositionally biased region" description="Basic and acidic residues" evidence="4">
    <location>
        <begin position="1028"/>
        <end position="1037"/>
    </location>
</feature>
<feature type="region of interest" description="Disordered" evidence="4">
    <location>
        <begin position="982"/>
        <end position="1037"/>
    </location>
</feature>
<comment type="similarity">
    <text evidence="1">Belongs to the PPR family. P subfamily.</text>
</comment>
<dbReference type="AlphaFoldDB" id="A0A2N9GJE3"/>
<accession>A0A2N9GJE3</accession>
<organism evidence="6">
    <name type="scientific">Fagus sylvatica</name>
    <name type="common">Beechnut</name>
    <dbReference type="NCBI Taxonomy" id="28930"/>
    <lineage>
        <taxon>Eukaryota</taxon>
        <taxon>Viridiplantae</taxon>
        <taxon>Streptophyta</taxon>
        <taxon>Embryophyta</taxon>
        <taxon>Tracheophyta</taxon>
        <taxon>Spermatophyta</taxon>
        <taxon>Magnoliopsida</taxon>
        <taxon>eudicotyledons</taxon>
        <taxon>Gunneridae</taxon>
        <taxon>Pentapetalae</taxon>
        <taxon>rosids</taxon>
        <taxon>fabids</taxon>
        <taxon>Fagales</taxon>
        <taxon>Fagaceae</taxon>
        <taxon>Fagus</taxon>
    </lineage>
</organism>
<evidence type="ECO:0000256" key="4">
    <source>
        <dbReference type="SAM" id="MobiDB-lite"/>
    </source>
</evidence>
<name>A0A2N9GJE3_FAGSY</name>
<dbReference type="InterPro" id="IPR050667">
    <property type="entry name" value="PPR-containing_protein"/>
</dbReference>
<keyword evidence="2" id="KW-0677">Repeat</keyword>
<dbReference type="Gene3D" id="1.25.40.10">
    <property type="entry name" value="Tetratricopeptide repeat domain"/>
    <property type="match status" value="3"/>
</dbReference>
<feature type="compositionally biased region" description="Basic residues" evidence="4">
    <location>
        <begin position="1014"/>
        <end position="1027"/>
    </location>
</feature>
<evidence type="ECO:0000256" key="2">
    <source>
        <dbReference type="ARBA" id="ARBA00022737"/>
    </source>
</evidence>
<protein>
    <recommendedName>
        <fullName evidence="5">PROP1-like PPR domain-containing protein</fullName>
    </recommendedName>
</protein>
<dbReference type="Pfam" id="PF17177">
    <property type="entry name" value="PPR_long"/>
    <property type="match status" value="1"/>
</dbReference>
<feature type="repeat" description="PPR" evidence="3">
    <location>
        <begin position="903"/>
        <end position="937"/>
    </location>
</feature>
<dbReference type="Pfam" id="PF01535">
    <property type="entry name" value="PPR"/>
    <property type="match status" value="1"/>
</dbReference>
<evidence type="ECO:0000259" key="5">
    <source>
        <dbReference type="Pfam" id="PF17177"/>
    </source>
</evidence>
<dbReference type="EMBL" id="OIVN01002002">
    <property type="protein sequence ID" value="SPC99732.1"/>
    <property type="molecule type" value="Genomic_DNA"/>
</dbReference>
<dbReference type="InterPro" id="IPR033443">
    <property type="entry name" value="PROP1-like_PPR_dom"/>
</dbReference>
<feature type="domain" description="PROP1-like PPR" evidence="5">
    <location>
        <begin position="768"/>
        <end position="906"/>
    </location>
</feature>
<feature type="repeat" description="PPR" evidence="3">
    <location>
        <begin position="837"/>
        <end position="871"/>
    </location>
</feature>
<feature type="repeat" description="PPR" evidence="3">
    <location>
        <begin position="731"/>
        <end position="766"/>
    </location>
</feature>
<reference evidence="6" key="1">
    <citation type="submission" date="2018-02" db="EMBL/GenBank/DDBJ databases">
        <authorList>
            <person name="Cohen D.B."/>
            <person name="Kent A.D."/>
        </authorList>
    </citation>
    <scope>NUCLEOTIDE SEQUENCE</scope>
</reference>
<dbReference type="InterPro" id="IPR002885">
    <property type="entry name" value="PPR_rpt"/>
</dbReference>
<evidence type="ECO:0000256" key="1">
    <source>
        <dbReference type="ARBA" id="ARBA00007626"/>
    </source>
</evidence>
<proteinExistence type="inferred from homology"/>
<dbReference type="PANTHER" id="PTHR47939">
    <property type="entry name" value="MEMBRANE-ASSOCIATED SALT-INDUCIBLE PROTEIN-LIKE"/>
    <property type="match status" value="1"/>
</dbReference>
<feature type="repeat" description="PPR" evidence="3">
    <location>
        <begin position="767"/>
        <end position="801"/>
    </location>
</feature>